<organism evidence="6 7">
    <name type="scientific">Lysinibacillus tabacifolii</name>
    <dbReference type="NCBI Taxonomy" id="1173107"/>
    <lineage>
        <taxon>Bacteria</taxon>
        <taxon>Bacillati</taxon>
        <taxon>Bacillota</taxon>
        <taxon>Bacilli</taxon>
        <taxon>Bacillales</taxon>
        <taxon>Bacillaceae</taxon>
        <taxon>Lysinibacillus</taxon>
    </lineage>
</organism>
<protein>
    <submittedName>
        <fullName evidence="6">Aminotransferase class III-fold pyridoxal phosphate-dependent enzyme</fullName>
    </submittedName>
</protein>
<evidence type="ECO:0000256" key="4">
    <source>
        <dbReference type="ARBA" id="ARBA00022898"/>
    </source>
</evidence>
<evidence type="ECO:0000256" key="2">
    <source>
        <dbReference type="ARBA" id="ARBA00022450"/>
    </source>
</evidence>
<evidence type="ECO:0000256" key="3">
    <source>
        <dbReference type="ARBA" id="ARBA00022553"/>
    </source>
</evidence>
<dbReference type="Gene3D" id="3.40.640.10">
    <property type="entry name" value="Type I PLP-dependent aspartate aminotransferase-like (Major domain)"/>
    <property type="match status" value="1"/>
</dbReference>
<evidence type="ECO:0000259" key="5">
    <source>
        <dbReference type="PROSITE" id="PS50075"/>
    </source>
</evidence>
<dbReference type="InterPro" id="IPR049704">
    <property type="entry name" value="Aminotrans_3_PPA_site"/>
</dbReference>
<dbReference type="PROSITE" id="PS00012">
    <property type="entry name" value="PHOSPHOPANTETHEINE"/>
    <property type="match status" value="1"/>
</dbReference>
<comment type="cofactor">
    <cofactor evidence="1">
        <name>pyridoxal 5'-phosphate</name>
        <dbReference type="ChEBI" id="CHEBI:597326"/>
    </cofactor>
</comment>
<dbReference type="InterPro" id="IPR006162">
    <property type="entry name" value="Ppantetheine_attach_site"/>
</dbReference>
<dbReference type="PANTHER" id="PTHR43713">
    <property type="entry name" value="GLUTAMATE-1-SEMIALDEHYDE 2,1-AMINOMUTASE"/>
    <property type="match status" value="1"/>
</dbReference>
<dbReference type="Proteomes" id="UP000308330">
    <property type="component" value="Unassembled WGS sequence"/>
</dbReference>
<proteinExistence type="predicted"/>
<gene>
    <name evidence="6" type="ORF">FC748_11345</name>
</gene>
<dbReference type="PROSITE" id="PS00600">
    <property type="entry name" value="AA_TRANSFER_CLASS_3"/>
    <property type="match status" value="1"/>
</dbReference>
<dbReference type="Pfam" id="PF00550">
    <property type="entry name" value="PP-binding"/>
    <property type="match status" value="1"/>
</dbReference>
<dbReference type="CDD" id="cd00610">
    <property type="entry name" value="OAT_like"/>
    <property type="match status" value="1"/>
</dbReference>
<evidence type="ECO:0000313" key="7">
    <source>
        <dbReference type="Proteomes" id="UP000308330"/>
    </source>
</evidence>
<dbReference type="Gene3D" id="1.10.1200.10">
    <property type="entry name" value="ACP-like"/>
    <property type="match status" value="1"/>
</dbReference>
<dbReference type="InterPro" id="IPR005814">
    <property type="entry name" value="Aminotrans_3"/>
</dbReference>
<dbReference type="InterPro" id="IPR015421">
    <property type="entry name" value="PyrdxlP-dep_Trfase_major"/>
</dbReference>
<sequence>MSNSCYRNSFLKIFLNKQQERSKKMKNLVLDETKTMIVIEELKEIVHIISAMEKEEIDEKKRLISYGLDSILLLTLAKQIHAKYKVEIPLDVFFTTLNTLQLIADYIAENGIVEAEQQEETYQEVMDVIDALPEELNNSTNEVTYHSIGKLDMDMMVQVFNNQYDVMTKQNEILKVIASTTKAQNNGQKTKGVQKEASSAIAPTKSDDYYKPYKKLDFNKEDEVDELQLKYIKNIEQRINIFTKNSKDRTQQYRNIYASNRNSAGFRPLYKEMLYQIIAEEGQGSKIIDIDGNTMIDLTMGFGVLMFGHSPEFVRKALRNELEKGMPVGPMGRLTGRVAQNISELAGVDRVFFCNSGTEANMFAVRVARAVTGKKKIVCFTGAFHGTYDGFLGMPNYLDDSNHTTTSLVPGITDSAVQDVVMLDFNSESSLQYIEQHCDTIAAVITEPIQSRRPDIQPKDFLLKLRQVTQDNNVALIFDEIITGFRIASGGAQEYFGVEADIVTYGKVIGGGMPIGVLAGKKKYLDSIDGGMWNFGDDSVPPNEDKRTFVAGTFCHHPMAMAATNAVLEYIKENKHTIYQTLNLKTTEFVNELNQFFEREHVDIRINQLGSLFRFTVNLEKEIFYYGLLEKGIYIWEGRNCFLSTEHSKEDIEYVIEAVKKTVYEMKEANFFNQ</sequence>
<dbReference type="PROSITE" id="PS50075">
    <property type="entry name" value="CARRIER"/>
    <property type="match status" value="1"/>
</dbReference>
<feature type="domain" description="Carrier" evidence="5">
    <location>
        <begin position="36"/>
        <end position="111"/>
    </location>
</feature>
<dbReference type="InterPro" id="IPR015424">
    <property type="entry name" value="PyrdxlP-dep_Trfase"/>
</dbReference>
<dbReference type="InterPro" id="IPR036736">
    <property type="entry name" value="ACP-like_sf"/>
</dbReference>
<dbReference type="SUPFAM" id="SSF53383">
    <property type="entry name" value="PLP-dependent transferases"/>
    <property type="match status" value="1"/>
</dbReference>
<dbReference type="Pfam" id="PF00202">
    <property type="entry name" value="Aminotran_3"/>
    <property type="match status" value="1"/>
</dbReference>
<reference evidence="6 7" key="1">
    <citation type="submission" date="2019-04" db="EMBL/GenBank/DDBJ databases">
        <title>Lysinibacillus genome sequencing.</title>
        <authorList>
            <person name="Dunlap C."/>
        </authorList>
    </citation>
    <scope>NUCLEOTIDE SEQUENCE [LARGE SCALE GENOMIC DNA]</scope>
    <source>
        <strain evidence="6 7">KCTC 33042</strain>
    </source>
</reference>
<dbReference type="InterPro" id="IPR009081">
    <property type="entry name" value="PP-bd_ACP"/>
</dbReference>
<name>A0ABY2SY53_9BACI</name>
<keyword evidence="6" id="KW-0032">Aminotransferase</keyword>
<dbReference type="SUPFAM" id="SSF47336">
    <property type="entry name" value="ACP-like"/>
    <property type="match status" value="1"/>
</dbReference>
<keyword evidence="2" id="KW-0596">Phosphopantetheine</keyword>
<dbReference type="Gene3D" id="3.90.1150.10">
    <property type="entry name" value="Aspartate Aminotransferase, domain 1"/>
    <property type="match status" value="1"/>
</dbReference>
<keyword evidence="7" id="KW-1185">Reference proteome</keyword>
<evidence type="ECO:0000256" key="1">
    <source>
        <dbReference type="ARBA" id="ARBA00001933"/>
    </source>
</evidence>
<keyword evidence="6" id="KW-0808">Transferase</keyword>
<evidence type="ECO:0000313" key="6">
    <source>
        <dbReference type="EMBL" id="TKI48220.1"/>
    </source>
</evidence>
<keyword evidence="4" id="KW-0663">Pyridoxal phosphate</keyword>
<dbReference type="EMBL" id="SZPT01000002">
    <property type="protein sequence ID" value="TKI48220.1"/>
    <property type="molecule type" value="Genomic_DNA"/>
</dbReference>
<accession>A0ABY2SY53</accession>
<dbReference type="InterPro" id="IPR015422">
    <property type="entry name" value="PyrdxlP-dep_Trfase_small"/>
</dbReference>
<dbReference type="PANTHER" id="PTHR43713:SF3">
    <property type="entry name" value="GLUTAMATE-1-SEMIALDEHYDE 2,1-AMINOMUTASE 1, CHLOROPLASTIC-RELATED"/>
    <property type="match status" value="1"/>
</dbReference>
<comment type="caution">
    <text evidence="6">The sequence shown here is derived from an EMBL/GenBank/DDBJ whole genome shotgun (WGS) entry which is preliminary data.</text>
</comment>
<keyword evidence="3" id="KW-0597">Phosphoprotein</keyword>
<dbReference type="GO" id="GO:0008483">
    <property type="term" value="F:transaminase activity"/>
    <property type="evidence" value="ECO:0007669"/>
    <property type="project" value="UniProtKB-KW"/>
</dbReference>